<dbReference type="EMBL" id="VXIV02003146">
    <property type="protein sequence ID" value="KAF6020768.1"/>
    <property type="molecule type" value="Genomic_DNA"/>
</dbReference>
<accession>A0A7J7J5Q1</accession>
<name>A0A7J7J5Q1_BUGNE</name>
<protein>
    <submittedName>
        <fullName evidence="2">Uncharacterized protein</fullName>
    </submittedName>
</protein>
<feature type="region of interest" description="Disordered" evidence="1">
    <location>
        <begin position="145"/>
        <end position="210"/>
    </location>
</feature>
<organism evidence="2 3">
    <name type="scientific">Bugula neritina</name>
    <name type="common">Brown bryozoan</name>
    <name type="synonym">Sertularia neritina</name>
    <dbReference type="NCBI Taxonomy" id="10212"/>
    <lineage>
        <taxon>Eukaryota</taxon>
        <taxon>Metazoa</taxon>
        <taxon>Spiralia</taxon>
        <taxon>Lophotrochozoa</taxon>
        <taxon>Bryozoa</taxon>
        <taxon>Gymnolaemata</taxon>
        <taxon>Cheilostomatida</taxon>
        <taxon>Flustrina</taxon>
        <taxon>Buguloidea</taxon>
        <taxon>Bugulidae</taxon>
        <taxon>Bugula</taxon>
    </lineage>
</organism>
<comment type="caution">
    <text evidence="2">The sequence shown here is derived from an EMBL/GenBank/DDBJ whole genome shotgun (WGS) entry which is preliminary data.</text>
</comment>
<sequence length="251" mass="27712">MVCKLPANETMLNSCFIHLNLDLQMLFIVGSWAFEKTSPSPSSSPARPHGYSVTGRPLNKFKQAVNEADLERAPSFRDWQVNRLQQHGTAGTANQTKKTKDYSRRKVNHAVEINRVSNNNSDSKPYNMTNHQAPITYVPGANRVHEPSTARQKTPYSITTQSGRSDYEVRSHLDQVPSNSSHQTSSYYGRQPKQYGSNQPPPGYDSYLQNSSAVQPNQLRTALEEVALSTSTGAANFQAGAGHNTSADTVV</sequence>
<keyword evidence="3" id="KW-1185">Reference proteome</keyword>
<dbReference type="AlphaFoldDB" id="A0A7J7J5Q1"/>
<feature type="compositionally biased region" description="Polar residues" evidence="1">
    <location>
        <begin position="85"/>
        <end position="96"/>
    </location>
</feature>
<reference evidence="2" key="1">
    <citation type="submission" date="2020-06" db="EMBL/GenBank/DDBJ databases">
        <title>Draft genome of Bugula neritina, a colonial animal packing powerful symbionts and potential medicines.</title>
        <authorList>
            <person name="Rayko M."/>
        </authorList>
    </citation>
    <scope>NUCLEOTIDE SEQUENCE [LARGE SCALE GENOMIC DNA]</scope>
    <source>
        <strain evidence="2">Kwan_BN1</strain>
    </source>
</reference>
<evidence type="ECO:0000256" key="1">
    <source>
        <dbReference type="SAM" id="MobiDB-lite"/>
    </source>
</evidence>
<feature type="compositionally biased region" description="Polar residues" evidence="1">
    <location>
        <begin position="149"/>
        <end position="164"/>
    </location>
</feature>
<evidence type="ECO:0000313" key="2">
    <source>
        <dbReference type="EMBL" id="KAF6020768.1"/>
    </source>
</evidence>
<dbReference type="Proteomes" id="UP000593567">
    <property type="component" value="Unassembled WGS sequence"/>
</dbReference>
<gene>
    <name evidence="2" type="ORF">EB796_020924</name>
</gene>
<evidence type="ECO:0000313" key="3">
    <source>
        <dbReference type="Proteomes" id="UP000593567"/>
    </source>
</evidence>
<feature type="compositionally biased region" description="Polar residues" evidence="1">
    <location>
        <begin position="176"/>
        <end position="198"/>
    </location>
</feature>
<proteinExistence type="predicted"/>
<feature type="region of interest" description="Disordered" evidence="1">
    <location>
        <begin position="85"/>
        <end position="107"/>
    </location>
</feature>